<dbReference type="PROSITE" id="PS50112">
    <property type="entry name" value="PAS"/>
    <property type="match status" value="3"/>
</dbReference>
<dbReference type="Gene3D" id="1.10.287.130">
    <property type="match status" value="1"/>
</dbReference>
<evidence type="ECO:0000259" key="7">
    <source>
        <dbReference type="PROSITE" id="PS50109"/>
    </source>
</evidence>
<dbReference type="InterPro" id="IPR000014">
    <property type="entry name" value="PAS"/>
</dbReference>
<dbReference type="SMART" id="SM00091">
    <property type="entry name" value="PAS"/>
    <property type="match status" value="3"/>
</dbReference>
<dbReference type="PANTHER" id="PTHR43304:SF1">
    <property type="entry name" value="PAC DOMAIN-CONTAINING PROTEIN"/>
    <property type="match status" value="1"/>
</dbReference>
<dbReference type="InterPro" id="IPR001789">
    <property type="entry name" value="Sig_transdc_resp-reg_receiver"/>
</dbReference>
<dbReference type="InterPro" id="IPR011006">
    <property type="entry name" value="CheY-like_superfamily"/>
</dbReference>
<reference evidence="10 11" key="1">
    <citation type="journal article" date="2015" name="PLoS Negl. Trop. Dis.">
        <title>Distribution of Plasmids in Distinct Leptospira Pathogenic Species.</title>
        <authorList>
            <person name="Wang Y."/>
            <person name="Zhuang X."/>
            <person name="Zhong Y."/>
            <person name="Zhang C."/>
            <person name="Zhang Y."/>
            <person name="Zeng L."/>
            <person name="Zhu Y."/>
            <person name="He P."/>
            <person name="Dong K."/>
            <person name="Pal U."/>
            <person name="Guo X."/>
            <person name="Qin J."/>
        </authorList>
    </citation>
    <scope>NUCLEOTIDE SEQUENCE [LARGE SCALE GENOMIC DNA]</scope>
    <source>
        <strain evidence="10 11">56604</strain>
    </source>
</reference>
<keyword evidence="3 6" id="KW-0597">Phosphoprotein</keyword>
<dbReference type="CDD" id="cd00082">
    <property type="entry name" value="HisKA"/>
    <property type="match status" value="1"/>
</dbReference>
<evidence type="ECO:0000256" key="3">
    <source>
        <dbReference type="ARBA" id="ARBA00022553"/>
    </source>
</evidence>
<dbReference type="SUPFAM" id="SSF55874">
    <property type="entry name" value="ATPase domain of HSP90 chaperone/DNA topoisomerase II/histidine kinase"/>
    <property type="match status" value="1"/>
</dbReference>
<name>A0A0S2ITH3_LEPBO</name>
<dbReference type="SMART" id="SM00388">
    <property type="entry name" value="HisKA"/>
    <property type="match status" value="1"/>
</dbReference>
<dbReference type="InterPro" id="IPR003594">
    <property type="entry name" value="HATPase_dom"/>
</dbReference>
<dbReference type="InterPro" id="IPR036097">
    <property type="entry name" value="HisK_dim/P_sf"/>
</dbReference>
<dbReference type="InterPro" id="IPR004358">
    <property type="entry name" value="Sig_transdc_His_kin-like_C"/>
</dbReference>
<dbReference type="PROSITE" id="PS50109">
    <property type="entry name" value="HIS_KIN"/>
    <property type="match status" value="1"/>
</dbReference>
<dbReference type="SUPFAM" id="SSF52172">
    <property type="entry name" value="CheY-like"/>
    <property type="match status" value="1"/>
</dbReference>
<dbReference type="SMART" id="SM00387">
    <property type="entry name" value="HATPase_c"/>
    <property type="match status" value="1"/>
</dbReference>
<dbReference type="Pfam" id="PF08447">
    <property type="entry name" value="PAS_3"/>
    <property type="match status" value="1"/>
</dbReference>
<dbReference type="PROSITE" id="PS50110">
    <property type="entry name" value="RESPONSE_REGULATORY"/>
    <property type="match status" value="1"/>
</dbReference>
<sequence length="1051" mass="122397">MAIFMQPLDIQFLEEFSSEFASFQDQICILEECSSGKILLSNECIRFWGLKGFNQEPDTFPSFLFHLHGKIRNYADFTEKILLKHMQDLEYFDTLFTERYILRFFWKAVLNKAESTYRIYTFEILAQEGDCGNLSPESPGVESIFYKLPEPAFLFDPSTLRFLAVNDAAIHLYGFSREEFAGMNLLEIRPEEDRTDMETAIQNFAKETGIRSRGVWRHWRKDKKFLYVKITTNRIPLGDSFAVLTILTNVSETIETSYALRQIRAEKQSIIESMSDRYFALSKDWRFISANRQSLITLGKPKEELIGRNIWDLYPGASVRFFRDKFELAVRTRKPITFEYKIIETGNVMEFRVFPFEEGVSVFFQDITEKRKRDSEQNILKEIALKIPKASSVKESFEILFETICKGTFWNFAQTWRFQNGKIVLEENSPWYSTEATFLRYRIACFETSFSPGEGVIGEVFSTHKIRFVNDVQKEKNFKRTGFVFQTGIRSWIAIPLRTGHETYVLEFCSQIELDSVNSYIQMFELISDQIEVLFKNKESEEEKDHFFKLSGDMFQISTLDGQIIERNHAWEEVLGYTREELNGIDLVKIVHPDDRNKMLSALVSVRKYGKNLSIALRYVTKHGRTRTILWKTIVSPEHRLVYTTGKDITEIQNTQLQLENMTKELQRSNSDLEDFAFIASHDLQEPLRKIKAFGDRLLKRNSNLDSESVDYLQRMFFSAHRLSNLIEGLLSYSRIKSRAKPFQLVDLRKILKDSIGDLEIYIKEKNARVVDSEIGFAWCDPFQMGTVFQNLIKNGIKFNQSENPEVNIRCIPHPIEPNWIQITFADNGIGFDKKHDGKIFTLFQRLHSREDYEGNGIGLAVCKKIIEFHGGRIYAESVLQKGSTFYVDLPGALTSVQEYKAEIKNQSSIHILVAEDDPDDRLLMRDGFRENNLNNPLHFVKDGEELFDFLQNRGEYSDTLKYPRPGIILLDLNMPKMDGREVLKVIKSISEFKAIPVIVITTSREEEDMLETYDLGANSFIRKPVEFDAFMETIRTLGEYWFEIVELPIV</sequence>
<dbReference type="Pfam" id="PF08448">
    <property type="entry name" value="PAS_4"/>
    <property type="match status" value="1"/>
</dbReference>
<gene>
    <name evidence="10" type="ORF">LBBP_02730</name>
</gene>
<evidence type="ECO:0000259" key="9">
    <source>
        <dbReference type="PROSITE" id="PS50112"/>
    </source>
</evidence>
<organism evidence="10">
    <name type="scientific">Leptospira borgpetersenii serovar Ballum</name>
    <dbReference type="NCBI Taxonomy" id="280505"/>
    <lineage>
        <taxon>Bacteria</taxon>
        <taxon>Pseudomonadati</taxon>
        <taxon>Spirochaetota</taxon>
        <taxon>Spirochaetia</taxon>
        <taxon>Leptospirales</taxon>
        <taxon>Leptospiraceae</taxon>
        <taxon>Leptospira</taxon>
    </lineage>
</organism>
<dbReference type="Gene3D" id="3.40.50.2300">
    <property type="match status" value="1"/>
</dbReference>
<dbReference type="CDD" id="cd17557">
    <property type="entry name" value="REC_Rcp-like"/>
    <property type="match status" value="1"/>
</dbReference>
<dbReference type="Pfam" id="PF22922">
    <property type="entry name" value="GAF_NLP"/>
    <property type="match status" value="1"/>
</dbReference>
<dbReference type="InterPro" id="IPR055081">
    <property type="entry name" value="NLP1-9_GAF"/>
</dbReference>
<feature type="domain" description="PAS" evidence="9">
    <location>
        <begin position="561"/>
        <end position="610"/>
    </location>
</feature>
<dbReference type="InterPro" id="IPR029016">
    <property type="entry name" value="GAF-like_dom_sf"/>
</dbReference>
<evidence type="ECO:0000256" key="2">
    <source>
        <dbReference type="ARBA" id="ARBA00012438"/>
    </source>
</evidence>
<dbReference type="GO" id="GO:0000155">
    <property type="term" value="F:phosphorelay sensor kinase activity"/>
    <property type="evidence" value="ECO:0007669"/>
    <property type="project" value="InterPro"/>
</dbReference>
<dbReference type="PANTHER" id="PTHR43304">
    <property type="entry name" value="PHYTOCHROME-LIKE PROTEIN CPH1"/>
    <property type="match status" value="1"/>
</dbReference>
<dbReference type="InterPro" id="IPR005467">
    <property type="entry name" value="His_kinase_dom"/>
</dbReference>
<dbReference type="Gene3D" id="3.30.565.10">
    <property type="entry name" value="Histidine kinase-like ATPase, C-terminal domain"/>
    <property type="match status" value="1"/>
</dbReference>
<dbReference type="EC" id="2.7.13.3" evidence="2"/>
<dbReference type="Proteomes" id="UP000058857">
    <property type="component" value="Chromosome 1"/>
</dbReference>
<feature type="domain" description="Histidine kinase" evidence="7">
    <location>
        <begin position="679"/>
        <end position="894"/>
    </location>
</feature>
<dbReference type="InterPro" id="IPR003661">
    <property type="entry name" value="HisK_dim/P_dom"/>
</dbReference>
<protein>
    <recommendedName>
        <fullName evidence="2">histidine kinase</fullName>
        <ecNumber evidence="2">2.7.13.3</ecNumber>
    </recommendedName>
</protein>
<dbReference type="SUPFAM" id="SSF47384">
    <property type="entry name" value="Homodimeric domain of signal transducing histidine kinase"/>
    <property type="match status" value="1"/>
</dbReference>
<keyword evidence="4" id="KW-0808">Transferase</keyword>
<dbReference type="InterPro" id="IPR013655">
    <property type="entry name" value="PAS_fold_3"/>
</dbReference>
<dbReference type="Gene3D" id="3.30.450.20">
    <property type="entry name" value="PAS domain"/>
    <property type="match status" value="3"/>
</dbReference>
<dbReference type="Pfam" id="PF00512">
    <property type="entry name" value="HisKA"/>
    <property type="match status" value="1"/>
</dbReference>
<comment type="catalytic activity">
    <reaction evidence="1">
        <text>ATP + protein L-histidine = ADP + protein N-phospho-L-histidine.</text>
        <dbReference type="EC" id="2.7.13.3"/>
    </reaction>
</comment>
<accession>A0A0S2ITH3</accession>
<dbReference type="PATRIC" id="fig|280505.15.peg.2664"/>
<evidence type="ECO:0000256" key="1">
    <source>
        <dbReference type="ARBA" id="ARBA00000085"/>
    </source>
</evidence>
<dbReference type="SUPFAM" id="SSF55781">
    <property type="entry name" value="GAF domain-like"/>
    <property type="match status" value="1"/>
</dbReference>
<keyword evidence="5" id="KW-0418">Kinase</keyword>
<dbReference type="InterPro" id="IPR013656">
    <property type="entry name" value="PAS_4"/>
</dbReference>
<dbReference type="GO" id="GO:0006355">
    <property type="term" value="P:regulation of DNA-templated transcription"/>
    <property type="evidence" value="ECO:0007669"/>
    <property type="project" value="InterPro"/>
</dbReference>
<dbReference type="SUPFAM" id="SSF55785">
    <property type="entry name" value="PYP-like sensor domain (PAS domain)"/>
    <property type="match status" value="3"/>
</dbReference>
<feature type="modified residue" description="4-aspartylphosphate" evidence="6">
    <location>
        <position position="972"/>
    </location>
</feature>
<evidence type="ECO:0000256" key="5">
    <source>
        <dbReference type="ARBA" id="ARBA00022777"/>
    </source>
</evidence>
<dbReference type="Pfam" id="PF02518">
    <property type="entry name" value="HATPase_c"/>
    <property type="match status" value="1"/>
</dbReference>
<dbReference type="Pfam" id="PF00989">
    <property type="entry name" value="PAS"/>
    <property type="match status" value="1"/>
</dbReference>
<dbReference type="InterPro" id="IPR036890">
    <property type="entry name" value="HATPase_C_sf"/>
</dbReference>
<dbReference type="SMART" id="SM00448">
    <property type="entry name" value="REC"/>
    <property type="match status" value="1"/>
</dbReference>
<evidence type="ECO:0000256" key="4">
    <source>
        <dbReference type="ARBA" id="ARBA00022679"/>
    </source>
</evidence>
<dbReference type="InterPro" id="IPR052162">
    <property type="entry name" value="Sensor_kinase/Photoreceptor"/>
</dbReference>
<dbReference type="EMBL" id="CP012029">
    <property type="protein sequence ID" value="ALO26953.1"/>
    <property type="molecule type" value="Genomic_DNA"/>
</dbReference>
<evidence type="ECO:0000256" key="6">
    <source>
        <dbReference type="PROSITE-ProRule" id="PRU00169"/>
    </source>
</evidence>
<dbReference type="Pfam" id="PF00072">
    <property type="entry name" value="Response_reg"/>
    <property type="match status" value="1"/>
</dbReference>
<proteinExistence type="predicted"/>
<dbReference type="CDD" id="cd00130">
    <property type="entry name" value="PAS"/>
    <property type="match status" value="3"/>
</dbReference>
<feature type="domain" description="PAS" evidence="9">
    <location>
        <begin position="263"/>
        <end position="333"/>
    </location>
</feature>
<evidence type="ECO:0000313" key="10">
    <source>
        <dbReference type="EMBL" id="ALO26953.1"/>
    </source>
</evidence>
<evidence type="ECO:0000313" key="11">
    <source>
        <dbReference type="Proteomes" id="UP000058857"/>
    </source>
</evidence>
<feature type="domain" description="Response regulatory" evidence="8">
    <location>
        <begin position="911"/>
        <end position="1039"/>
    </location>
</feature>
<evidence type="ECO:0000259" key="8">
    <source>
        <dbReference type="PROSITE" id="PS50110"/>
    </source>
</evidence>
<dbReference type="AlphaFoldDB" id="A0A0S2ITH3"/>
<dbReference type="NCBIfam" id="TIGR00229">
    <property type="entry name" value="sensory_box"/>
    <property type="match status" value="3"/>
</dbReference>
<dbReference type="InterPro" id="IPR013767">
    <property type="entry name" value="PAS_fold"/>
</dbReference>
<dbReference type="Gene3D" id="3.30.450.40">
    <property type="match status" value="1"/>
</dbReference>
<dbReference type="InterPro" id="IPR035965">
    <property type="entry name" value="PAS-like_dom_sf"/>
</dbReference>
<dbReference type="PRINTS" id="PR00344">
    <property type="entry name" value="BCTRLSENSOR"/>
</dbReference>
<feature type="domain" description="PAS" evidence="9">
    <location>
        <begin position="137"/>
        <end position="208"/>
    </location>
</feature>